<protein>
    <submittedName>
        <fullName evidence="1">Uncharacterized protein</fullName>
    </submittedName>
</protein>
<accession>A0A9Q3C7A2</accession>
<keyword evidence="2" id="KW-1185">Reference proteome</keyword>
<organism evidence="1 2">
    <name type="scientific">Austropuccinia psidii MF-1</name>
    <dbReference type="NCBI Taxonomy" id="1389203"/>
    <lineage>
        <taxon>Eukaryota</taxon>
        <taxon>Fungi</taxon>
        <taxon>Dikarya</taxon>
        <taxon>Basidiomycota</taxon>
        <taxon>Pucciniomycotina</taxon>
        <taxon>Pucciniomycetes</taxon>
        <taxon>Pucciniales</taxon>
        <taxon>Sphaerophragmiaceae</taxon>
        <taxon>Austropuccinia</taxon>
    </lineage>
</organism>
<dbReference type="Proteomes" id="UP000765509">
    <property type="component" value="Unassembled WGS sequence"/>
</dbReference>
<reference evidence="1" key="1">
    <citation type="submission" date="2021-03" db="EMBL/GenBank/DDBJ databases">
        <title>Draft genome sequence of rust myrtle Austropuccinia psidii MF-1, a brazilian biotype.</title>
        <authorList>
            <person name="Quecine M.C."/>
            <person name="Pachon D.M.R."/>
            <person name="Bonatelli M.L."/>
            <person name="Correr F.H."/>
            <person name="Franceschini L.M."/>
            <person name="Leite T.F."/>
            <person name="Margarido G.R.A."/>
            <person name="Almeida C.A."/>
            <person name="Ferrarezi J.A."/>
            <person name="Labate C.A."/>
        </authorList>
    </citation>
    <scope>NUCLEOTIDE SEQUENCE</scope>
    <source>
        <strain evidence="1">MF-1</strain>
    </source>
</reference>
<proteinExistence type="predicted"/>
<sequence length="110" mass="12908">MAHRLRNLLEPGYLVLVYHKPLKSQWGSLFKKSWNGPYRVINQIDNVPHELEELDGTKLTTKFAASHIKRFYPSGKKFQTISESENEISEEIEDEEWILEGEGIEQNEYD</sequence>
<comment type="caution">
    <text evidence="1">The sequence shown here is derived from an EMBL/GenBank/DDBJ whole genome shotgun (WGS) entry which is preliminary data.</text>
</comment>
<gene>
    <name evidence="1" type="ORF">O181_017710</name>
</gene>
<name>A0A9Q3C7A2_9BASI</name>
<dbReference type="AlphaFoldDB" id="A0A9Q3C7A2"/>
<evidence type="ECO:0000313" key="2">
    <source>
        <dbReference type="Proteomes" id="UP000765509"/>
    </source>
</evidence>
<dbReference type="EMBL" id="AVOT02005015">
    <property type="protein sequence ID" value="MBW0477995.1"/>
    <property type="molecule type" value="Genomic_DNA"/>
</dbReference>
<evidence type="ECO:0000313" key="1">
    <source>
        <dbReference type="EMBL" id="MBW0477995.1"/>
    </source>
</evidence>
<dbReference type="OrthoDB" id="2505904at2759"/>